<keyword evidence="5" id="KW-1185">Reference proteome</keyword>
<proteinExistence type="predicted"/>
<comment type="caution">
    <text evidence="3">The sequence shown here is derived from an EMBL/GenBank/DDBJ whole genome shotgun (WGS) entry which is preliminary data.</text>
</comment>
<name>A0A2M9G417_9PROT</name>
<organism evidence="3 5">
    <name type="scientific">Minwuia thermotolerans</name>
    <dbReference type="NCBI Taxonomy" id="2056226"/>
    <lineage>
        <taxon>Bacteria</taxon>
        <taxon>Pseudomonadati</taxon>
        <taxon>Pseudomonadota</taxon>
        <taxon>Alphaproteobacteria</taxon>
        <taxon>Minwuiales</taxon>
        <taxon>Minwuiaceae</taxon>
        <taxon>Minwuia</taxon>
    </lineage>
</organism>
<evidence type="ECO:0000313" key="5">
    <source>
        <dbReference type="Proteomes" id="UP000229498"/>
    </source>
</evidence>
<sequence>MKSLAAALVLALAPAGPAAAAAPADFDPLKAYGERIVFDVYRGEDRIGQHVVRFTRDGGNLGVRAQFNAAVKMIGFTVFRFDYRSDASWRDGALLDLTASTNDDGDRRTVRVDRRNGRLVVSGPDGAETTDQGVFPSNHWHPGAVTGSRLINTLTGDVAEVRVSRVGQERVATNAGPVEATRYRFDGDLRDIDVWYDGDGRWVKLRFRENGSVIDYRCVQCVNGPRMARE</sequence>
<feature type="signal peptide" evidence="1">
    <location>
        <begin position="1"/>
        <end position="20"/>
    </location>
</feature>
<evidence type="ECO:0008006" key="6">
    <source>
        <dbReference type="Google" id="ProtNLM"/>
    </source>
</evidence>
<accession>A0A2M9G417</accession>
<dbReference type="Pfam" id="PF19630">
    <property type="entry name" value="DUF6134"/>
    <property type="match status" value="1"/>
</dbReference>
<dbReference type="EMBL" id="PHIG01000018">
    <property type="protein sequence ID" value="PJK30692.1"/>
    <property type="molecule type" value="Genomic_DNA"/>
</dbReference>
<reference evidence="3 5" key="1">
    <citation type="submission" date="2017-11" db="EMBL/GenBank/DDBJ databases">
        <title>Draft genome sequence of Rhizobiales bacterium SY3-13.</title>
        <authorList>
            <person name="Sun C."/>
        </authorList>
    </citation>
    <scope>NUCLEOTIDE SEQUENCE [LARGE SCALE GENOMIC DNA]</scope>
    <source>
        <strain evidence="3 5">SY3-13</strain>
    </source>
</reference>
<dbReference type="Proteomes" id="UP000229498">
    <property type="component" value="Unassembled WGS sequence"/>
</dbReference>
<dbReference type="EMBL" id="PHIG01000033">
    <property type="protein sequence ID" value="PJK29346.1"/>
    <property type="molecule type" value="Genomic_DNA"/>
</dbReference>
<gene>
    <name evidence="4" type="ORF">CVT23_04805</name>
    <name evidence="3" type="ORF">CVT23_05855</name>
    <name evidence="2" type="ORF">CVT23_12140</name>
</gene>
<evidence type="ECO:0000256" key="1">
    <source>
        <dbReference type="SAM" id="SignalP"/>
    </source>
</evidence>
<protein>
    <recommendedName>
        <fullName evidence="6">DUF3108 domain-containing protein</fullName>
    </recommendedName>
</protein>
<dbReference type="EMBL" id="PHIG01000025">
    <property type="protein sequence ID" value="PJK30469.1"/>
    <property type="molecule type" value="Genomic_DNA"/>
</dbReference>
<evidence type="ECO:0000313" key="4">
    <source>
        <dbReference type="EMBL" id="PJK30692.1"/>
    </source>
</evidence>
<feature type="chain" id="PRO_5014562369" description="DUF3108 domain-containing protein" evidence="1">
    <location>
        <begin position="21"/>
        <end position="230"/>
    </location>
</feature>
<dbReference type="AlphaFoldDB" id="A0A2M9G417"/>
<evidence type="ECO:0000313" key="3">
    <source>
        <dbReference type="EMBL" id="PJK30469.1"/>
    </source>
</evidence>
<keyword evidence="1" id="KW-0732">Signal</keyword>
<dbReference type="InterPro" id="IPR045767">
    <property type="entry name" value="DUF6134"/>
</dbReference>
<evidence type="ECO:0000313" key="2">
    <source>
        <dbReference type="EMBL" id="PJK29346.1"/>
    </source>
</evidence>